<name>A0ABX1TL47_9GAMM</name>
<dbReference type="Proteomes" id="UP000760480">
    <property type="component" value="Unassembled WGS sequence"/>
</dbReference>
<gene>
    <name evidence="2" type="ORF">E4P82_13415</name>
</gene>
<organism evidence="2 3">
    <name type="scientific">Candidatus Competibacter phosphatis</name>
    <dbReference type="NCBI Taxonomy" id="221280"/>
    <lineage>
        <taxon>Bacteria</taxon>
        <taxon>Pseudomonadati</taxon>
        <taxon>Pseudomonadota</taxon>
        <taxon>Gammaproteobacteria</taxon>
        <taxon>Candidatus Competibacteraceae</taxon>
        <taxon>Candidatus Competibacter</taxon>
    </lineage>
</organism>
<protein>
    <submittedName>
        <fullName evidence="2">DUF485 domain-containing protein</fullName>
    </submittedName>
</protein>
<keyword evidence="1" id="KW-1133">Transmembrane helix</keyword>
<dbReference type="Pfam" id="PF04341">
    <property type="entry name" value="DUF485"/>
    <property type="match status" value="1"/>
</dbReference>
<sequence>MSTAVYERIRKNPKFDELVTKRSRFAWLLTALVLGIYFVFIMVVAFNPTLLATPIWEGGKASIAWPIGASMILLFWLMTGLYIRRANGEFDDINSEIIKGAIE</sequence>
<dbReference type="RefSeq" id="WP_169249371.1">
    <property type="nucleotide sequence ID" value="NZ_SPMZ01000038.1"/>
</dbReference>
<evidence type="ECO:0000313" key="3">
    <source>
        <dbReference type="Proteomes" id="UP000760480"/>
    </source>
</evidence>
<dbReference type="InterPro" id="IPR052959">
    <property type="entry name" value="Inner_membrane_assoc"/>
</dbReference>
<accession>A0ABX1TL47</accession>
<comment type="caution">
    <text evidence="2">The sequence shown here is derived from an EMBL/GenBank/DDBJ whole genome shotgun (WGS) entry which is preliminary data.</text>
</comment>
<evidence type="ECO:0000256" key="1">
    <source>
        <dbReference type="SAM" id="Phobius"/>
    </source>
</evidence>
<proteinExistence type="predicted"/>
<dbReference type="PANTHER" id="PTHR38598:SF1">
    <property type="entry name" value="INNER MEMBRANE PROTEIN YJCH"/>
    <property type="match status" value="1"/>
</dbReference>
<feature type="transmembrane region" description="Helical" evidence="1">
    <location>
        <begin position="25"/>
        <end position="51"/>
    </location>
</feature>
<dbReference type="PANTHER" id="PTHR38598">
    <property type="entry name" value="INNER MEMBRANE PROTEIN YJCH"/>
    <property type="match status" value="1"/>
</dbReference>
<keyword evidence="1" id="KW-0472">Membrane</keyword>
<keyword evidence="3" id="KW-1185">Reference proteome</keyword>
<dbReference type="EMBL" id="SPMZ01000038">
    <property type="protein sequence ID" value="NMQ20108.1"/>
    <property type="molecule type" value="Genomic_DNA"/>
</dbReference>
<dbReference type="InterPro" id="IPR007436">
    <property type="entry name" value="DUF485"/>
</dbReference>
<evidence type="ECO:0000313" key="2">
    <source>
        <dbReference type="EMBL" id="NMQ20108.1"/>
    </source>
</evidence>
<reference evidence="2 3" key="1">
    <citation type="submission" date="2019-03" db="EMBL/GenBank/DDBJ databases">
        <title>Metabolic reconstructions from genomes of highly enriched 'Candidatus Accumulibacter' and 'Candidatus Competibacter' bioreactor populations.</title>
        <authorList>
            <person name="Annavajhala M.K."/>
            <person name="Welles L."/>
            <person name="Abbas B."/>
            <person name="Sorokin D."/>
            <person name="Park H."/>
            <person name="Van Loosdrecht M."/>
            <person name="Chandran K."/>
        </authorList>
    </citation>
    <scope>NUCLEOTIDE SEQUENCE [LARGE SCALE GENOMIC DNA]</scope>
    <source>
        <strain evidence="2 3">SBR_G</strain>
    </source>
</reference>
<keyword evidence="1" id="KW-0812">Transmembrane</keyword>
<feature type="transmembrane region" description="Helical" evidence="1">
    <location>
        <begin position="63"/>
        <end position="83"/>
    </location>
</feature>